<feature type="transmembrane region" description="Helical" evidence="7">
    <location>
        <begin position="104"/>
        <end position="124"/>
    </location>
</feature>
<reference evidence="8" key="2">
    <citation type="submission" date="2020-09" db="EMBL/GenBank/DDBJ databases">
        <authorList>
            <person name="Sun Q."/>
            <person name="Zhou Y."/>
        </authorList>
    </citation>
    <scope>NUCLEOTIDE SEQUENCE</scope>
    <source>
        <strain evidence="8">CGMCC 4.7306</strain>
    </source>
</reference>
<evidence type="ECO:0000256" key="3">
    <source>
        <dbReference type="ARBA" id="ARBA00022692"/>
    </source>
</evidence>
<dbReference type="PANTHER" id="PTHR30213">
    <property type="entry name" value="INNER MEMBRANE PROTEIN YHJD"/>
    <property type="match status" value="1"/>
</dbReference>
<evidence type="ECO:0000256" key="7">
    <source>
        <dbReference type="SAM" id="Phobius"/>
    </source>
</evidence>
<dbReference type="AlphaFoldDB" id="A0A917S2A0"/>
<protein>
    <submittedName>
        <fullName evidence="8">Inner membrane protein YhjD</fullName>
    </submittedName>
</protein>
<feature type="region of interest" description="Disordered" evidence="6">
    <location>
        <begin position="307"/>
        <end position="340"/>
    </location>
</feature>
<feature type="compositionally biased region" description="Basic and acidic residues" evidence="6">
    <location>
        <begin position="315"/>
        <end position="335"/>
    </location>
</feature>
<name>A0A917S2A0_9ACTN</name>
<proteinExistence type="predicted"/>
<comment type="subcellular location">
    <subcellularLocation>
        <location evidence="1">Cell membrane</location>
        <topology evidence="1">Multi-pass membrane protein</topology>
    </subcellularLocation>
</comment>
<dbReference type="InterPro" id="IPR017039">
    <property type="entry name" value="Virul_fac_BrkB"/>
</dbReference>
<dbReference type="GO" id="GO:0005886">
    <property type="term" value="C:plasma membrane"/>
    <property type="evidence" value="ECO:0007669"/>
    <property type="project" value="UniProtKB-SubCell"/>
</dbReference>
<accession>A0A917S2A0</accession>
<evidence type="ECO:0000256" key="6">
    <source>
        <dbReference type="SAM" id="MobiDB-lite"/>
    </source>
</evidence>
<evidence type="ECO:0000256" key="4">
    <source>
        <dbReference type="ARBA" id="ARBA00022989"/>
    </source>
</evidence>
<feature type="transmembrane region" description="Helical" evidence="7">
    <location>
        <begin position="35"/>
        <end position="65"/>
    </location>
</feature>
<evidence type="ECO:0000313" key="8">
    <source>
        <dbReference type="EMBL" id="GGL52664.1"/>
    </source>
</evidence>
<evidence type="ECO:0000256" key="1">
    <source>
        <dbReference type="ARBA" id="ARBA00004651"/>
    </source>
</evidence>
<feature type="transmembrane region" description="Helical" evidence="7">
    <location>
        <begin position="191"/>
        <end position="219"/>
    </location>
</feature>
<keyword evidence="5 7" id="KW-0472">Membrane</keyword>
<feature type="transmembrane region" description="Helical" evidence="7">
    <location>
        <begin position="145"/>
        <end position="171"/>
    </location>
</feature>
<evidence type="ECO:0000313" key="9">
    <source>
        <dbReference type="Proteomes" id="UP000613840"/>
    </source>
</evidence>
<evidence type="ECO:0000256" key="5">
    <source>
        <dbReference type="ARBA" id="ARBA00023136"/>
    </source>
</evidence>
<feature type="transmembrane region" description="Helical" evidence="7">
    <location>
        <begin position="263"/>
        <end position="287"/>
    </location>
</feature>
<comment type="caution">
    <text evidence="8">The sequence shown here is derived from an EMBL/GenBank/DDBJ whole genome shotgun (WGS) entry which is preliminary data.</text>
</comment>
<dbReference type="Proteomes" id="UP000613840">
    <property type="component" value="Unassembled WGS sequence"/>
</dbReference>
<dbReference type="PANTHER" id="PTHR30213:SF1">
    <property type="entry name" value="INNER MEMBRANE PROTEIN YHJD"/>
    <property type="match status" value="1"/>
</dbReference>
<evidence type="ECO:0000256" key="2">
    <source>
        <dbReference type="ARBA" id="ARBA00022475"/>
    </source>
</evidence>
<keyword evidence="3 7" id="KW-0812">Transmembrane</keyword>
<keyword evidence="2" id="KW-1003">Cell membrane</keyword>
<reference evidence="8" key="1">
    <citation type="journal article" date="2014" name="Int. J. Syst. Evol. Microbiol.">
        <title>Complete genome sequence of Corynebacterium casei LMG S-19264T (=DSM 44701T), isolated from a smear-ripened cheese.</title>
        <authorList>
            <consortium name="US DOE Joint Genome Institute (JGI-PGF)"/>
            <person name="Walter F."/>
            <person name="Albersmeier A."/>
            <person name="Kalinowski J."/>
            <person name="Ruckert C."/>
        </authorList>
    </citation>
    <scope>NUCLEOTIDE SEQUENCE</scope>
    <source>
        <strain evidence="8">CGMCC 4.7306</strain>
    </source>
</reference>
<keyword evidence="4 7" id="KW-1133">Transmembrane helix</keyword>
<organism evidence="8 9">
    <name type="scientific">Microlunatus endophyticus</name>
    <dbReference type="NCBI Taxonomy" id="1716077"/>
    <lineage>
        <taxon>Bacteria</taxon>
        <taxon>Bacillati</taxon>
        <taxon>Actinomycetota</taxon>
        <taxon>Actinomycetes</taxon>
        <taxon>Propionibacteriales</taxon>
        <taxon>Propionibacteriaceae</taxon>
        <taxon>Microlunatus</taxon>
    </lineage>
</organism>
<feature type="transmembrane region" description="Helical" evidence="7">
    <location>
        <begin position="231"/>
        <end position="251"/>
    </location>
</feature>
<sequence length="384" mass="41303">MSAVKERVGKVTRRPMVAHLLRANQRFGGRLGNQFGAAITYFSVLAIVPIIMFAFSVLGFVLAIAPDLKQELLDEIRKALSGLDNGTRASIMALIKNALDHFKAIGIVGLLSALYSGAGWIGNLKDAVRAQWRESFDLRIKKENFLIKNAHNILILLGLLVLIAITFGLASISTTLSGTITGWLGLDQVGWLQPVLAIVPIIFSVGAGWLVFMYLFLVLPETREPWSAVRRGSLIGAIGLGVLQYLTSFLIGRFTNSPTASLFGPVIALMVFLNLFARLVLFVAAWIGTATHAAELDYAGLEEEAEGAEVAGQTDDGRTRADEQDDKTADPRGDWSRTPGYVSHEVATRSVQVGTGTGYVTGAATGIGIGAVIALAINRLRGRR</sequence>
<dbReference type="RefSeq" id="WP_188893971.1">
    <property type="nucleotide sequence ID" value="NZ_BMMZ01000002.1"/>
</dbReference>
<dbReference type="Pfam" id="PF03631">
    <property type="entry name" value="Virul_fac_BrkB"/>
    <property type="match status" value="1"/>
</dbReference>
<dbReference type="EMBL" id="BMMZ01000002">
    <property type="protein sequence ID" value="GGL52664.1"/>
    <property type="molecule type" value="Genomic_DNA"/>
</dbReference>
<gene>
    <name evidence="8" type="ORF">GCM10011575_08810</name>
</gene>
<keyword evidence="9" id="KW-1185">Reference proteome</keyword>